<protein>
    <submittedName>
        <fullName evidence="1">Uncharacterized protein</fullName>
    </submittedName>
</protein>
<evidence type="ECO:0000313" key="1">
    <source>
        <dbReference type="EMBL" id="SPQ96181.1"/>
    </source>
</evidence>
<sequence>MTVIVRPDRRNVGAVAGLMLVRIQMKRGVVKPNQRNRGILKPRQRKRASLNPIQNGLKEPLNLLPALVPYCPTSVHRGRESKERKALVQQTKQLFNAEYATENDLLAGSDALKNKRIYDGVVEYLCKNGVSLEDARSWPFEETKRMIKNFLFQAKDSAGLIDRSPGVAPRCKRTKRQVIAGAGTKFEWLRRLWSKMQDIPDANPALQGDEFARRVVSSLERIGGGMPDM</sequence>
<accession>A0A3P3Y7P6</accession>
<gene>
    <name evidence="1" type="ORF">PLBR_LOCUS3396</name>
</gene>
<evidence type="ECO:0000313" key="2">
    <source>
        <dbReference type="Proteomes" id="UP000290189"/>
    </source>
</evidence>
<dbReference type="AlphaFoldDB" id="A0A3P3Y7P6"/>
<name>A0A3P3Y7P6_PLABS</name>
<geneLocation type="mitochondrion" evidence="1"/>
<dbReference type="EMBL" id="OVEO01000005">
    <property type="protein sequence ID" value="SPQ96181.1"/>
    <property type="molecule type" value="Genomic_DNA"/>
</dbReference>
<dbReference type="Proteomes" id="UP000290189">
    <property type="component" value="Unassembled WGS sequence"/>
</dbReference>
<organism evidence="1 2">
    <name type="scientific">Plasmodiophora brassicae</name>
    <name type="common">Clubroot disease agent</name>
    <dbReference type="NCBI Taxonomy" id="37360"/>
    <lineage>
        <taxon>Eukaryota</taxon>
        <taxon>Sar</taxon>
        <taxon>Rhizaria</taxon>
        <taxon>Endomyxa</taxon>
        <taxon>Phytomyxea</taxon>
        <taxon>Plasmodiophorida</taxon>
        <taxon>Plasmodiophoridae</taxon>
        <taxon>Plasmodiophora</taxon>
    </lineage>
</organism>
<keyword evidence="1" id="KW-0496">Mitochondrion</keyword>
<proteinExistence type="predicted"/>
<reference evidence="1 2" key="1">
    <citation type="submission" date="2018-03" db="EMBL/GenBank/DDBJ databases">
        <authorList>
            <person name="Fogelqvist J."/>
        </authorList>
    </citation>
    <scope>NUCLEOTIDE SEQUENCE [LARGE SCALE GENOMIC DNA]</scope>
</reference>